<comment type="caution">
    <text evidence="8">The sequence shown here is derived from an EMBL/GenBank/DDBJ whole genome shotgun (WGS) entry which is preliminary data.</text>
</comment>
<evidence type="ECO:0000256" key="6">
    <source>
        <dbReference type="SAM" id="MobiDB-lite"/>
    </source>
</evidence>
<keyword evidence="3" id="KW-0963">Cytoplasm</keyword>
<dbReference type="AlphaFoldDB" id="A0A8K0DEC6"/>
<keyword evidence="9" id="KW-1185">Reference proteome</keyword>
<dbReference type="Proteomes" id="UP000801492">
    <property type="component" value="Unassembled WGS sequence"/>
</dbReference>
<evidence type="ECO:0000256" key="4">
    <source>
        <dbReference type="ARBA" id="ARBA00023212"/>
    </source>
</evidence>
<sequence length="264" mass="30897">MSIILITEHDENIYNSTKKSTTYHKKSPRYMSKFREPIKHEIATKIRKSHATMGLPRHPLPDPADFLKKNEGIRHRVSPIGSAKQISNLPPVPKTADLLEEDKNRARRPKKNFISENVKYVLNLRTKEPDKKVVIDRFGVSKKLCAGMEPRYIYSSTFGKTPTYLARFIKIKERNLQFKKDTSGTEQPKCRYITRDERDTLLAGLKENWEELQKMYQGLPILTDTIPKMHRKSKLEADLKQLEKDIVLLERHPYIYVYDDNELS</sequence>
<evidence type="ECO:0000313" key="8">
    <source>
        <dbReference type="EMBL" id="KAF2901522.1"/>
    </source>
</evidence>
<dbReference type="PANTHER" id="PTHR21490:SF0">
    <property type="entry name" value="ENKURIN"/>
    <property type="match status" value="1"/>
</dbReference>
<evidence type="ECO:0000256" key="3">
    <source>
        <dbReference type="ARBA" id="ARBA00022490"/>
    </source>
</evidence>
<evidence type="ECO:0000259" key="7">
    <source>
        <dbReference type="PROSITE" id="PS51665"/>
    </source>
</evidence>
<organism evidence="8 9">
    <name type="scientific">Ignelater luminosus</name>
    <name type="common">Cucubano</name>
    <name type="synonym">Pyrophorus luminosus</name>
    <dbReference type="NCBI Taxonomy" id="2038154"/>
    <lineage>
        <taxon>Eukaryota</taxon>
        <taxon>Metazoa</taxon>
        <taxon>Ecdysozoa</taxon>
        <taxon>Arthropoda</taxon>
        <taxon>Hexapoda</taxon>
        <taxon>Insecta</taxon>
        <taxon>Pterygota</taxon>
        <taxon>Neoptera</taxon>
        <taxon>Endopterygota</taxon>
        <taxon>Coleoptera</taxon>
        <taxon>Polyphaga</taxon>
        <taxon>Elateriformia</taxon>
        <taxon>Elateroidea</taxon>
        <taxon>Elateridae</taxon>
        <taxon>Agrypninae</taxon>
        <taxon>Pyrophorini</taxon>
        <taxon>Ignelater</taxon>
    </lineage>
</organism>
<dbReference type="PANTHER" id="PTHR21490">
    <property type="entry name" value="ENKURIN-RELATED"/>
    <property type="match status" value="1"/>
</dbReference>
<evidence type="ECO:0000313" key="9">
    <source>
        <dbReference type="Proteomes" id="UP000801492"/>
    </source>
</evidence>
<dbReference type="GO" id="GO:0005516">
    <property type="term" value="F:calmodulin binding"/>
    <property type="evidence" value="ECO:0007669"/>
    <property type="project" value="TreeGrafter"/>
</dbReference>
<protein>
    <recommendedName>
        <fullName evidence="7">Enkurin domain-containing protein</fullName>
    </recommendedName>
</protein>
<dbReference type="GO" id="GO:0001669">
    <property type="term" value="C:acrosomal vesicle"/>
    <property type="evidence" value="ECO:0007669"/>
    <property type="project" value="TreeGrafter"/>
</dbReference>
<proteinExistence type="predicted"/>
<keyword evidence="4" id="KW-0206">Cytoskeleton</keyword>
<comment type="subcellular location">
    <subcellularLocation>
        <location evidence="1">Cell projection</location>
        <location evidence="1">Cilium</location>
    </subcellularLocation>
    <subcellularLocation>
        <location evidence="2">Cytoplasm</location>
        <location evidence="2">Cytoskeleton</location>
    </subcellularLocation>
</comment>
<dbReference type="OrthoDB" id="2123594at2759"/>
<reference evidence="8" key="1">
    <citation type="submission" date="2019-08" db="EMBL/GenBank/DDBJ databases">
        <title>The genome of the North American firefly Photinus pyralis.</title>
        <authorList>
            <consortium name="Photinus pyralis genome working group"/>
            <person name="Fallon T.R."/>
            <person name="Sander Lower S.E."/>
            <person name="Weng J.-K."/>
        </authorList>
    </citation>
    <scope>NUCLEOTIDE SEQUENCE</scope>
    <source>
        <strain evidence="8">TRF0915ILg1</strain>
        <tissue evidence="8">Whole body</tissue>
    </source>
</reference>
<feature type="region of interest" description="Disordered" evidence="6">
    <location>
        <begin position="79"/>
        <end position="106"/>
    </location>
</feature>
<gene>
    <name evidence="8" type="ORF">ILUMI_04663</name>
</gene>
<name>A0A8K0DEC6_IGNLU</name>
<evidence type="ECO:0000256" key="5">
    <source>
        <dbReference type="ARBA" id="ARBA00023273"/>
    </source>
</evidence>
<dbReference type="EMBL" id="VTPC01001565">
    <property type="protein sequence ID" value="KAF2901522.1"/>
    <property type="molecule type" value="Genomic_DNA"/>
</dbReference>
<evidence type="ECO:0000256" key="1">
    <source>
        <dbReference type="ARBA" id="ARBA00004138"/>
    </source>
</evidence>
<keyword evidence="5" id="KW-0966">Cell projection</keyword>
<dbReference type="PROSITE" id="PS51665">
    <property type="entry name" value="ENKURIN"/>
    <property type="match status" value="1"/>
</dbReference>
<dbReference type="Pfam" id="PF13864">
    <property type="entry name" value="Enkurin"/>
    <property type="match status" value="1"/>
</dbReference>
<dbReference type="GO" id="GO:0005879">
    <property type="term" value="C:axonemal microtubule"/>
    <property type="evidence" value="ECO:0007669"/>
    <property type="project" value="TreeGrafter"/>
</dbReference>
<dbReference type="InterPro" id="IPR027012">
    <property type="entry name" value="Enkurin_dom"/>
</dbReference>
<accession>A0A8K0DEC6</accession>
<feature type="domain" description="Enkurin" evidence="7">
    <location>
        <begin position="165"/>
        <end position="257"/>
    </location>
</feature>
<evidence type="ECO:0000256" key="2">
    <source>
        <dbReference type="ARBA" id="ARBA00004245"/>
    </source>
</evidence>
<dbReference type="InterPro" id="IPR052102">
    <property type="entry name" value="Enkurin_domain-protein"/>
</dbReference>